<dbReference type="InterPro" id="IPR013424">
    <property type="entry name" value="Ice-binding_C"/>
</dbReference>
<proteinExistence type="predicted"/>
<dbReference type="AlphaFoldDB" id="A0AAU7CDC6"/>
<name>A0AAU7CDC6_9BACT</name>
<dbReference type="RefSeq" id="WP_406696236.1">
    <property type="nucleotide sequence ID" value="NZ_CP155447.1"/>
</dbReference>
<evidence type="ECO:0000259" key="1">
    <source>
        <dbReference type="Pfam" id="PF07589"/>
    </source>
</evidence>
<sequence>MSLRKAVSLGILVWGALGTVTLADPITAVSKSGAWTFWSQASGSVVGTPTYARSVEPAPPDRAPAAVSAVPNVPVAVNSSAAPAFSYSPPAPVPAPSASSEPVDAFLNFGTGNYTGAAMMTSGTIQPWYESPAVTKVFGGVPTPQQQSDFATNVLKNVEQTFLNSGINVNLSLDPGDQSAHTLSVVSGASYGPTPNAIGITEIGGSGFSFIDKLSFAETVDQLAWADAHNIAHELMHAFGVAAHHDQTGTYLDAAAANWDMLTSPSTKFSPEATTNILAHLGQKHSSSALMVGAETLDLATSPDRLSSHCLLCQQGYVPKETAAMELGATPVPEPATLVLWAAGAAASVFAVRRRRRRPSEAVFAAESD</sequence>
<accession>A0AAU7CDC6</accession>
<feature type="domain" description="Ice-binding protein C-terminal" evidence="1">
    <location>
        <begin position="331"/>
        <end position="355"/>
    </location>
</feature>
<protein>
    <submittedName>
        <fullName evidence="2">PEP-CTERM sorting domain-containing protein</fullName>
    </submittedName>
</protein>
<evidence type="ECO:0000313" key="2">
    <source>
        <dbReference type="EMBL" id="XBH03502.1"/>
    </source>
</evidence>
<reference evidence="2" key="1">
    <citation type="submission" date="2024-05" db="EMBL/GenBank/DDBJ databases">
        <title>Planctomycetes of the genus Singulisphaera possess chitinolytic capabilities.</title>
        <authorList>
            <person name="Ivanova A."/>
        </authorList>
    </citation>
    <scope>NUCLEOTIDE SEQUENCE</scope>
    <source>
        <strain evidence="2">Ch08T</strain>
    </source>
</reference>
<gene>
    <name evidence="2" type="ORF">V5E97_35135</name>
</gene>
<dbReference type="Pfam" id="PF07589">
    <property type="entry name" value="PEP-CTERM"/>
    <property type="match status" value="1"/>
</dbReference>
<dbReference type="EMBL" id="CP155447">
    <property type="protein sequence ID" value="XBH03502.1"/>
    <property type="molecule type" value="Genomic_DNA"/>
</dbReference>
<organism evidence="2">
    <name type="scientific">Singulisphaera sp. Ch08</name>
    <dbReference type="NCBI Taxonomy" id="3120278"/>
    <lineage>
        <taxon>Bacteria</taxon>
        <taxon>Pseudomonadati</taxon>
        <taxon>Planctomycetota</taxon>
        <taxon>Planctomycetia</taxon>
        <taxon>Isosphaerales</taxon>
        <taxon>Isosphaeraceae</taxon>
        <taxon>Singulisphaera</taxon>
    </lineage>
</organism>
<dbReference type="NCBIfam" id="TIGR02595">
    <property type="entry name" value="PEP_CTERM"/>
    <property type="match status" value="1"/>
</dbReference>